<dbReference type="InterPro" id="IPR016024">
    <property type="entry name" value="ARM-type_fold"/>
</dbReference>
<gene>
    <name evidence="3" type="ORF">FFLO_01797</name>
</gene>
<feature type="compositionally biased region" description="Low complexity" evidence="1">
    <location>
        <begin position="213"/>
        <end position="230"/>
    </location>
</feature>
<proteinExistence type="predicted"/>
<dbReference type="GO" id="GO:0030036">
    <property type="term" value="P:actin cytoskeleton organization"/>
    <property type="evidence" value="ECO:0007669"/>
    <property type="project" value="InterPro"/>
</dbReference>
<accession>A0A8K0JTY5</accession>
<feature type="compositionally biased region" description="Basic and acidic residues" evidence="1">
    <location>
        <begin position="248"/>
        <end position="259"/>
    </location>
</feature>
<evidence type="ECO:0000313" key="3">
    <source>
        <dbReference type="EMBL" id="KAG7562736.1"/>
    </source>
</evidence>
<reference evidence="3" key="1">
    <citation type="submission" date="2020-04" db="EMBL/GenBank/DDBJ databases">
        <title>Analysis of mating type loci in Filobasidium floriforme.</title>
        <authorList>
            <person name="Nowrousian M."/>
        </authorList>
    </citation>
    <scope>NUCLEOTIDE SEQUENCE</scope>
    <source>
        <strain evidence="3">CBS 6242</strain>
    </source>
</reference>
<dbReference type="SUPFAM" id="SSF48371">
    <property type="entry name" value="ARM repeat"/>
    <property type="match status" value="1"/>
</dbReference>
<evidence type="ECO:0000259" key="2">
    <source>
        <dbReference type="SMART" id="SM01140"/>
    </source>
</evidence>
<keyword evidence="4" id="KW-1185">Reference proteome</keyword>
<feature type="region of interest" description="Disordered" evidence="1">
    <location>
        <begin position="74"/>
        <end position="142"/>
    </location>
</feature>
<feature type="region of interest" description="Disordered" evidence="1">
    <location>
        <begin position="1"/>
        <end position="34"/>
    </location>
</feature>
<feature type="compositionally biased region" description="Polar residues" evidence="1">
    <location>
        <begin position="79"/>
        <end position="96"/>
    </location>
</feature>
<dbReference type="AlphaFoldDB" id="A0A8K0JTY5"/>
<feature type="compositionally biased region" description="Polar residues" evidence="1">
    <location>
        <begin position="7"/>
        <end position="21"/>
    </location>
</feature>
<comment type="caution">
    <text evidence="3">The sequence shown here is derived from an EMBL/GenBank/DDBJ whole genome shotgun (WGS) entry which is preliminary data.</text>
</comment>
<dbReference type="InterPro" id="IPR011989">
    <property type="entry name" value="ARM-like"/>
</dbReference>
<dbReference type="GO" id="GO:0031267">
    <property type="term" value="F:small GTPase binding"/>
    <property type="evidence" value="ECO:0007669"/>
    <property type="project" value="InterPro"/>
</dbReference>
<organism evidence="3 4">
    <name type="scientific">Filobasidium floriforme</name>
    <dbReference type="NCBI Taxonomy" id="5210"/>
    <lineage>
        <taxon>Eukaryota</taxon>
        <taxon>Fungi</taxon>
        <taxon>Dikarya</taxon>
        <taxon>Basidiomycota</taxon>
        <taxon>Agaricomycotina</taxon>
        <taxon>Tremellomycetes</taxon>
        <taxon>Filobasidiales</taxon>
        <taxon>Filobasidiaceae</taxon>
        <taxon>Filobasidium</taxon>
    </lineage>
</organism>
<sequence>MLRPATGSRQNMQFDEPSTPSRLGPGSPGQMRGNVRAMAKPDRMDINSEFEKLLDQYQVPATVRAKLTPLDTPIKESMLRSSQQPRLQGLRTQSFYPGSPSRIAGPPSTPMLRKTRSGSSLGSPGTPIRGSDSMPESPSWRSTITVEDDKFVMVRSEAQTPVGRKRLTTDGLPMPPPLPGDSLPDEVVATGRRDKRSSFDLTSMKERAGSLAGGSFSSKGSIFSKNKSSKTPGAGAVSGSGFLSRAQQPEERQRTRSKPDAPVMNGKSNKELPETWARWLAGEDTFKMDIGKVKRLRMLLRHETTEWVETFLIHKGYDYILARLKDLLDVEWREEQHDDQLLTELLRCIKAVETAEVGRETMRAFGTSPFRELVELLYSSKKPGEVVTRRFIIEIVQSLLQVYSDSPAEVKLPASTSRPGSRPTTISFSEQSVPMIARTASRPNLRGAGFGSPPIPENHPHISLYIASLLKHRPQVKALEDIFQQPAHDRSGSRILCPASELPAPKLEMHDFVKQAHKDRAYRQYLDEINDVCRDYFWVMCHSGNGLWELAEVDMNSIKPQAPSGASGGVEFEAMDYLTTHFQMLNALGRALYEYDLQDPAVRNNEKKGDAWRFFQDMAASGLDRTLVTVRKASYEYYPHFHLEVAKFIRLIVDVGFDLSYPVQRLLCAPPAQYRKREERVQDRTSYTTYEAAARGGGGGGGFLDTANNNVALSREWDRPSGGGNYDFQL</sequence>
<dbReference type="GO" id="GO:0003779">
    <property type="term" value="F:actin binding"/>
    <property type="evidence" value="ECO:0007669"/>
    <property type="project" value="InterPro"/>
</dbReference>
<protein>
    <recommendedName>
        <fullName evidence="2">Formin GTPase-binding domain-containing protein</fullName>
    </recommendedName>
</protein>
<dbReference type="Gene3D" id="1.25.10.10">
    <property type="entry name" value="Leucine-rich Repeat Variant"/>
    <property type="match status" value="1"/>
</dbReference>
<name>A0A8K0JTY5_9TREE</name>
<evidence type="ECO:0000313" key="4">
    <source>
        <dbReference type="Proteomes" id="UP000812966"/>
    </source>
</evidence>
<dbReference type="InterPro" id="IPR010473">
    <property type="entry name" value="GTPase-bd"/>
</dbReference>
<feature type="domain" description="Formin GTPase-binding" evidence="2">
    <location>
        <begin position="38"/>
        <end position="401"/>
    </location>
</feature>
<evidence type="ECO:0000256" key="1">
    <source>
        <dbReference type="SAM" id="MobiDB-lite"/>
    </source>
</evidence>
<feature type="region of interest" description="Disordered" evidence="1">
    <location>
        <begin position="157"/>
        <end position="269"/>
    </location>
</feature>
<dbReference type="EMBL" id="JABELV010000026">
    <property type="protein sequence ID" value="KAG7562736.1"/>
    <property type="molecule type" value="Genomic_DNA"/>
</dbReference>
<dbReference type="Proteomes" id="UP000812966">
    <property type="component" value="Unassembled WGS sequence"/>
</dbReference>
<dbReference type="OrthoDB" id="2155261at2759"/>
<dbReference type="SMART" id="SM01140">
    <property type="entry name" value="Drf_GBD"/>
    <property type="match status" value="1"/>
</dbReference>